<evidence type="ECO:0000259" key="15">
    <source>
        <dbReference type="Pfam" id="PF02581"/>
    </source>
</evidence>
<feature type="domain" description="Pyridoxamine kinase/Phosphomethylpyrimidine kinase" evidence="16">
    <location>
        <begin position="59"/>
        <end position="143"/>
    </location>
</feature>
<evidence type="ECO:0000313" key="17">
    <source>
        <dbReference type="EMBL" id="OAE23947.1"/>
    </source>
</evidence>
<dbReference type="InterPro" id="IPR029056">
    <property type="entry name" value="Ribokinase-like"/>
</dbReference>
<dbReference type="Proteomes" id="UP000077202">
    <property type="component" value="Unassembled WGS sequence"/>
</dbReference>
<feature type="domain" description="Pyridoxamine kinase/Phosphomethylpyrimidine kinase" evidence="16">
    <location>
        <begin position="160"/>
        <end position="342"/>
    </location>
</feature>
<dbReference type="InterPro" id="IPR034291">
    <property type="entry name" value="TMP_synthase"/>
</dbReference>
<dbReference type="FunFam" id="3.20.20.70:FF:000104">
    <property type="entry name" value="Thiamine biosynthetic bifunctional enzyme"/>
    <property type="match status" value="1"/>
</dbReference>
<feature type="domain" description="Thiamine phosphate synthase/TenI" evidence="15">
    <location>
        <begin position="371"/>
        <end position="557"/>
    </location>
</feature>
<evidence type="ECO:0000256" key="10">
    <source>
        <dbReference type="ARBA" id="ARBA00022977"/>
    </source>
</evidence>
<comment type="caution">
    <text evidence="17">The sequence shown here is derived from an EMBL/GenBank/DDBJ whole genome shotgun (WGS) entry which is preliminary data.</text>
</comment>
<gene>
    <name evidence="17" type="ORF">AXG93_1217s1600</name>
</gene>
<evidence type="ECO:0000313" key="18">
    <source>
        <dbReference type="Proteomes" id="UP000077202"/>
    </source>
</evidence>
<dbReference type="GO" id="GO:0009229">
    <property type="term" value="P:thiamine diphosphate biosynthetic process"/>
    <property type="evidence" value="ECO:0007669"/>
    <property type="project" value="UniProtKB-UniPathway"/>
</dbReference>
<dbReference type="Pfam" id="PF08543">
    <property type="entry name" value="Phos_pyr_kin"/>
    <property type="match status" value="2"/>
</dbReference>
<evidence type="ECO:0000256" key="2">
    <source>
        <dbReference type="ARBA" id="ARBA00005165"/>
    </source>
</evidence>
<organism evidence="17 18">
    <name type="scientific">Marchantia polymorpha subsp. ruderalis</name>
    <dbReference type="NCBI Taxonomy" id="1480154"/>
    <lineage>
        <taxon>Eukaryota</taxon>
        <taxon>Viridiplantae</taxon>
        <taxon>Streptophyta</taxon>
        <taxon>Embryophyta</taxon>
        <taxon>Marchantiophyta</taxon>
        <taxon>Marchantiopsida</taxon>
        <taxon>Marchantiidae</taxon>
        <taxon>Marchantiales</taxon>
        <taxon>Marchantiaceae</taxon>
        <taxon>Marchantia</taxon>
    </lineage>
</organism>
<dbReference type="InterPro" id="IPR036206">
    <property type="entry name" value="ThiamineP_synth_sf"/>
</dbReference>
<evidence type="ECO:0000256" key="9">
    <source>
        <dbReference type="ARBA" id="ARBA00022842"/>
    </source>
</evidence>
<dbReference type="AlphaFoldDB" id="A0A176VT76"/>
<dbReference type="GO" id="GO:0008972">
    <property type="term" value="F:phosphomethylpyrimidine kinase activity"/>
    <property type="evidence" value="ECO:0007669"/>
    <property type="project" value="InterPro"/>
</dbReference>
<dbReference type="Pfam" id="PF02581">
    <property type="entry name" value="TMP-TENI"/>
    <property type="match status" value="1"/>
</dbReference>
<sequence>MLGLQRLRPACNPLCHVSSQTSAQTRPQFVRMAISESAATEEKHMAVKVPRVLSVAGSDSGGGAGIQADIKTCAALGVFCTTAITALTAQNTIGVQGIYPVSADFLERQLRSVLSDIGADVVKTGMLPSADCIDTLCSVLDLFPVREYYAYIAHMYILEWAEEYISFNCFLAAVVVDPVMVATSGDELAGAGILDALRSDSPTLLSSVKNLQKKLLPKAEVVTPNLPEASMLLDGASVGTLEEMRKAAAEIHKMGPRYVLIKGGHLSGSDDIVDILYDGSECHEYHGLRVETRNTHGTGCSLASAIAAELAKGSHVRQAVQAAKTYVEKTLQKSAKLTIGSGAQGPLNHVHQLNHWESLGEPHFRPNHLLLYAVTDSSMNKQWGRSTSEAVQAVIEGGATIVQIREKEADSGEFLEEAEASLKIARKYGVPLVINDRIDIALACDADGVHLGQSDLPISRARAILGPKKIIGVSCKTPEQAMRAWEEGADYIGSGGVYPTNTKQNNKTIGVEGLRKVCEASPLPVVAIGGIKDHNVKEVMASPRPEQLQGVAVVSGLFNQPDVVVATQKFRAILADALDDSYSRVV</sequence>
<dbReference type="HAMAP" id="MF_00097">
    <property type="entry name" value="TMP_synthase"/>
    <property type="match status" value="1"/>
</dbReference>
<keyword evidence="6" id="KW-0547">Nucleotide-binding</keyword>
<dbReference type="InterPro" id="IPR004399">
    <property type="entry name" value="HMP/HMP-P_kinase_dom"/>
</dbReference>
<name>A0A176VT76_MARPO</name>
<dbReference type="SUPFAM" id="SSF51391">
    <property type="entry name" value="Thiamin phosphate synthase"/>
    <property type="match status" value="1"/>
</dbReference>
<evidence type="ECO:0000256" key="13">
    <source>
        <dbReference type="ARBA" id="ARBA00047851"/>
    </source>
</evidence>
<dbReference type="Gene3D" id="3.20.20.70">
    <property type="entry name" value="Aldolase class I"/>
    <property type="match status" value="1"/>
</dbReference>
<comment type="catalytic activity">
    <reaction evidence="12">
        <text>4-methyl-5-(2-phosphooxyethyl)-thiazole + 4-amino-2-methyl-5-(diphosphooxymethyl)pyrimidine + H(+) = thiamine phosphate + diphosphate</text>
        <dbReference type="Rhea" id="RHEA:22328"/>
        <dbReference type="ChEBI" id="CHEBI:15378"/>
        <dbReference type="ChEBI" id="CHEBI:33019"/>
        <dbReference type="ChEBI" id="CHEBI:37575"/>
        <dbReference type="ChEBI" id="CHEBI:57841"/>
        <dbReference type="ChEBI" id="CHEBI:58296"/>
        <dbReference type="EC" id="2.5.1.3"/>
    </reaction>
</comment>
<dbReference type="CDD" id="cd00564">
    <property type="entry name" value="TMP_TenI"/>
    <property type="match status" value="1"/>
</dbReference>
<dbReference type="PANTHER" id="PTHR20858:SF17">
    <property type="entry name" value="HYDROXYMETHYLPYRIMIDINE_PHOSPHOMETHYLPYRIMIDINE KINASE THI20-RELATED"/>
    <property type="match status" value="1"/>
</dbReference>
<dbReference type="FunFam" id="3.40.1190.20:FF:000003">
    <property type="entry name" value="Phosphomethylpyrimidine kinase ThiD"/>
    <property type="match status" value="1"/>
</dbReference>
<dbReference type="EC" id="2.5.1.3" evidence="3"/>
<dbReference type="Gene3D" id="3.40.1190.20">
    <property type="match status" value="1"/>
</dbReference>
<dbReference type="EMBL" id="LVLJ01002730">
    <property type="protein sequence ID" value="OAE23947.1"/>
    <property type="molecule type" value="Genomic_DNA"/>
</dbReference>
<evidence type="ECO:0000256" key="7">
    <source>
        <dbReference type="ARBA" id="ARBA00022777"/>
    </source>
</evidence>
<comment type="catalytic activity">
    <reaction evidence="13">
        <text>2-(2-carboxy-4-methylthiazol-5-yl)ethyl phosphate + 4-amino-2-methyl-5-(diphosphooxymethyl)pyrimidine + 2 H(+) = thiamine phosphate + CO2 + diphosphate</text>
        <dbReference type="Rhea" id="RHEA:47848"/>
        <dbReference type="ChEBI" id="CHEBI:15378"/>
        <dbReference type="ChEBI" id="CHEBI:16526"/>
        <dbReference type="ChEBI" id="CHEBI:33019"/>
        <dbReference type="ChEBI" id="CHEBI:37575"/>
        <dbReference type="ChEBI" id="CHEBI:57841"/>
        <dbReference type="ChEBI" id="CHEBI:62890"/>
        <dbReference type="EC" id="2.5.1.3"/>
    </reaction>
</comment>
<dbReference type="NCBIfam" id="TIGR00693">
    <property type="entry name" value="thiE"/>
    <property type="match status" value="1"/>
</dbReference>
<dbReference type="GO" id="GO:0009228">
    <property type="term" value="P:thiamine biosynthetic process"/>
    <property type="evidence" value="ECO:0007669"/>
    <property type="project" value="UniProtKB-KW"/>
</dbReference>
<dbReference type="CDD" id="cd01169">
    <property type="entry name" value="HMPP_kinase"/>
    <property type="match status" value="1"/>
</dbReference>
<reference evidence="17" key="1">
    <citation type="submission" date="2016-03" db="EMBL/GenBank/DDBJ databases">
        <title>Mechanisms controlling the formation of the plant cell surface in tip-growing cells are functionally conserved among land plants.</title>
        <authorList>
            <person name="Honkanen S."/>
            <person name="Jones V.A."/>
            <person name="Morieri G."/>
            <person name="Champion C."/>
            <person name="Hetherington A.J."/>
            <person name="Kelly S."/>
            <person name="Saint-Marcoux D."/>
            <person name="Proust H."/>
            <person name="Prescott H."/>
            <person name="Dolan L."/>
        </authorList>
    </citation>
    <scope>NUCLEOTIDE SEQUENCE [LARGE SCALE GENOMIC DNA]</scope>
    <source>
        <tissue evidence="17">Whole gametophyte</tissue>
    </source>
</reference>
<keyword evidence="10" id="KW-0784">Thiamine biosynthesis</keyword>
<dbReference type="PANTHER" id="PTHR20858">
    <property type="entry name" value="PHOSPHOMETHYLPYRIMIDINE KINASE"/>
    <property type="match status" value="1"/>
</dbReference>
<keyword evidence="7" id="KW-0418">Kinase</keyword>
<keyword evidence="4" id="KW-0808">Transferase</keyword>
<evidence type="ECO:0000256" key="4">
    <source>
        <dbReference type="ARBA" id="ARBA00022679"/>
    </source>
</evidence>
<evidence type="ECO:0000256" key="12">
    <source>
        <dbReference type="ARBA" id="ARBA00047334"/>
    </source>
</evidence>
<evidence type="ECO:0000259" key="16">
    <source>
        <dbReference type="Pfam" id="PF08543"/>
    </source>
</evidence>
<dbReference type="GO" id="GO:0005524">
    <property type="term" value="F:ATP binding"/>
    <property type="evidence" value="ECO:0007669"/>
    <property type="project" value="UniProtKB-KW"/>
</dbReference>
<dbReference type="GO" id="GO:0004789">
    <property type="term" value="F:thiamine-phosphate diphosphorylase activity"/>
    <property type="evidence" value="ECO:0007669"/>
    <property type="project" value="UniProtKB-EC"/>
</dbReference>
<evidence type="ECO:0000256" key="14">
    <source>
        <dbReference type="ARBA" id="ARBA00047883"/>
    </source>
</evidence>
<keyword evidence="9" id="KW-0460">Magnesium</keyword>
<keyword evidence="5" id="KW-0479">Metal-binding</keyword>
<dbReference type="UniPathway" id="UPA00060">
    <property type="reaction ID" value="UER00141"/>
</dbReference>
<evidence type="ECO:0000256" key="5">
    <source>
        <dbReference type="ARBA" id="ARBA00022723"/>
    </source>
</evidence>
<keyword evidence="18" id="KW-1185">Reference proteome</keyword>
<dbReference type="GO" id="GO:0008902">
    <property type="term" value="F:hydroxymethylpyrimidine kinase activity"/>
    <property type="evidence" value="ECO:0007669"/>
    <property type="project" value="TreeGrafter"/>
</dbReference>
<evidence type="ECO:0000256" key="1">
    <source>
        <dbReference type="ARBA" id="ARBA00001946"/>
    </source>
</evidence>
<comment type="pathway">
    <text evidence="2">Cofactor biosynthesis; thiamine diphosphate biosynthesis; thiamine phosphate from 4-amino-2-methyl-5-diphosphomethylpyrimidine and 4-methyl-5-(2-phosphoethyl)-thiazole: step 1/1.</text>
</comment>
<protein>
    <recommendedName>
        <fullName evidence="3">thiamine phosphate synthase</fullName>
        <ecNumber evidence="3">2.5.1.3</ecNumber>
    </recommendedName>
</protein>
<evidence type="ECO:0000256" key="6">
    <source>
        <dbReference type="ARBA" id="ARBA00022741"/>
    </source>
</evidence>
<comment type="catalytic activity">
    <reaction evidence="14">
        <text>2-[(2R,5Z)-2-carboxy-4-methylthiazol-5(2H)-ylidene]ethyl phosphate + 4-amino-2-methyl-5-(diphosphooxymethyl)pyrimidine + 2 H(+) = thiamine phosphate + CO2 + diphosphate</text>
        <dbReference type="Rhea" id="RHEA:47844"/>
        <dbReference type="ChEBI" id="CHEBI:15378"/>
        <dbReference type="ChEBI" id="CHEBI:16526"/>
        <dbReference type="ChEBI" id="CHEBI:33019"/>
        <dbReference type="ChEBI" id="CHEBI:37575"/>
        <dbReference type="ChEBI" id="CHEBI:57841"/>
        <dbReference type="ChEBI" id="CHEBI:62899"/>
        <dbReference type="EC" id="2.5.1.3"/>
    </reaction>
</comment>
<keyword evidence="8" id="KW-0067">ATP-binding</keyword>
<proteinExistence type="inferred from homology"/>
<evidence type="ECO:0000256" key="11">
    <source>
        <dbReference type="ARBA" id="ARBA00023268"/>
    </source>
</evidence>
<dbReference type="GO" id="GO:0046872">
    <property type="term" value="F:metal ion binding"/>
    <property type="evidence" value="ECO:0007669"/>
    <property type="project" value="UniProtKB-KW"/>
</dbReference>
<dbReference type="InterPro" id="IPR022998">
    <property type="entry name" value="ThiamineP_synth_TenI"/>
</dbReference>
<keyword evidence="11" id="KW-0511">Multifunctional enzyme</keyword>
<dbReference type="InterPro" id="IPR013785">
    <property type="entry name" value="Aldolase_TIM"/>
</dbReference>
<dbReference type="GO" id="GO:0009507">
    <property type="term" value="C:chloroplast"/>
    <property type="evidence" value="ECO:0007669"/>
    <property type="project" value="TreeGrafter"/>
</dbReference>
<accession>A0A176VT76</accession>
<dbReference type="SUPFAM" id="SSF53613">
    <property type="entry name" value="Ribokinase-like"/>
    <property type="match status" value="1"/>
</dbReference>
<comment type="cofactor">
    <cofactor evidence="1">
        <name>Mg(2+)</name>
        <dbReference type="ChEBI" id="CHEBI:18420"/>
    </cofactor>
</comment>
<evidence type="ECO:0000256" key="8">
    <source>
        <dbReference type="ARBA" id="ARBA00022840"/>
    </source>
</evidence>
<evidence type="ECO:0000256" key="3">
    <source>
        <dbReference type="ARBA" id="ARBA00012830"/>
    </source>
</evidence>
<dbReference type="InterPro" id="IPR013749">
    <property type="entry name" value="PM/HMP-P_kinase-1"/>
</dbReference>